<name>A0A2A4YM72_UNCAE</name>
<dbReference type="SMART" id="SM01152">
    <property type="entry name" value="DUF167"/>
    <property type="match status" value="1"/>
</dbReference>
<dbReference type="SUPFAM" id="SSF69786">
    <property type="entry name" value="YggU-like"/>
    <property type="match status" value="1"/>
</dbReference>
<evidence type="ECO:0000256" key="2">
    <source>
        <dbReference type="HAMAP-Rule" id="MF_00634"/>
    </source>
</evidence>
<proteinExistence type="inferred from homology"/>
<dbReference type="GO" id="GO:0005737">
    <property type="term" value="C:cytoplasm"/>
    <property type="evidence" value="ECO:0007669"/>
    <property type="project" value="TreeGrafter"/>
</dbReference>
<dbReference type="InterPro" id="IPR003746">
    <property type="entry name" value="DUF167"/>
</dbReference>
<dbReference type="NCBIfam" id="TIGR00251">
    <property type="entry name" value="DUF167 family protein"/>
    <property type="match status" value="1"/>
</dbReference>
<keyword evidence="3" id="KW-0175">Coiled coil</keyword>
<evidence type="ECO:0000256" key="3">
    <source>
        <dbReference type="SAM" id="Coils"/>
    </source>
</evidence>
<evidence type="ECO:0000313" key="4">
    <source>
        <dbReference type="EMBL" id="PCI95962.1"/>
    </source>
</evidence>
<dbReference type="InterPro" id="IPR036591">
    <property type="entry name" value="YggU-like_sf"/>
</dbReference>
<dbReference type="Proteomes" id="UP000217838">
    <property type="component" value="Unassembled WGS sequence"/>
</dbReference>
<dbReference type="AlphaFoldDB" id="A0A2A4YM72"/>
<protein>
    <recommendedName>
        <fullName evidence="2">UPF0235 protein COB11_00760</fullName>
    </recommendedName>
</protein>
<gene>
    <name evidence="4" type="ORF">COB11_00760</name>
</gene>
<dbReference type="PANTHER" id="PTHR13420">
    <property type="entry name" value="UPF0235 PROTEIN C15ORF40"/>
    <property type="match status" value="1"/>
</dbReference>
<comment type="similarity">
    <text evidence="1 2">Belongs to the UPF0235 family.</text>
</comment>
<evidence type="ECO:0000256" key="1">
    <source>
        <dbReference type="ARBA" id="ARBA00010364"/>
    </source>
</evidence>
<dbReference type="Pfam" id="PF02594">
    <property type="entry name" value="DUF167"/>
    <property type="match status" value="1"/>
</dbReference>
<dbReference type="Gene3D" id="3.30.1200.10">
    <property type="entry name" value="YggU-like"/>
    <property type="match status" value="1"/>
</dbReference>
<feature type="coiled-coil region" evidence="3">
    <location>
        <begin position="88"/>
        <end position="115"/>
    </location>
</feature>
<reference evidence="5" key="1">
    <citation type="submission" date="2017-08" db="EMBL/GenBank/DDBJ databases">
        <title>A dynamic microbial community with high functional redundancy inhabits the cold, oxic subseafloor aquifer.</title>
        <authorList>
            <person name="Tully B.J."/>
            <person name="Wheat C.G."/>
            <person name="Glazer B.T."/>
            <person name="Huber J.A."/>
        </authorList>
    </citation>
    <scope>NUCLEOTIDE SEQUENCE [LARGE SCALE GENOMIC DNA]</scope>
</reference>
<dbReference type="PANTHER" id="PTHR13420:SF7">
    <property type="entry name" value="UPF0235 PROTEIN C15ORF40"/>
    <property type="match status" value="1"/>
</dbReference>
<accession>A0A2A4YM72</accession>
<comment type="caution">
    <text evidence="4">The sequence shown here is derived from an EMBL/GenBank/DDBJ whole genome shotgun (WGS) entry which is preliminary data.</text>
</comment>
<organism evidence="4 5">
    <name type="scientific">Aerophobetes bacterium</name>
    <dbReference type="NCBI Taxonomy" id="2030807"/>
    <lineage>
        <taxon>Bacteria</taxon>
        <taxon>Candidatus Aerophobota</taxon>
    </lineage>
</organism>
<dbReference type="EMBL" id="NVUU01000005">
    <property type="protein sequence ID" value="PCI95962.1"/>
    <property type="molecule type" value="Genomic_DNA"/>
</dbReference>
<evidence type="ECO:0000313" key="5">
    <source>
        <dbReference type="Proteomes" id="UP000217838"/>
    </source>
</evidence>
<dbReference type="HAMAP" id="MF_00634">
    <property type="entry name" value="UPF0235"/>
    <property type="match status" value="1"/>
</dbReference>
<sequence>MRPRIQTTPRKKLYGLVSYFRKSQKGLLLNIKVAPKASANKIVRWENNALKVLVTATPDKNLANRSVIELLSKTLKVAKGNIEIARGAKQKEKVLLFINQELSILEEKLKAHLEK</sequence>